<dbReference type="PANTHER" id="PTHR35006">
    <property type="entry name" value="GLYOXALASE FAMILY PROTEIN (AFU_ORTHOLOGUE AFUA_5G14830)"/>
    <property type="match status" value="1"/>
</dbReference>
<dbReference type="PANTHER" id="PTHR35006:SF2">
    <property type="entry name" value="GLYOXALASE FAMILY PROTEIN (AFU_ORTHOLOGUE AFUA_5G14830)"/>
    <property type="match status" value="1"/>
</dbReference>
<evidence type="ECO:0000259" key="1">
    <source>
        <dbReference type="Pfam" id="PF00903"/>
    </source>
</evidence>
<dbReference type="GeneID" id="54289817"/>
<proteinExistence type="predicted"/>
<evidence type="ECO:0000313" key="3">
    <source>
        <dbReference type="Proteomes" id="UP000799778"/>
    </source>
</evidence>
<gene>
    <name evidence="2" type="ORF">BU24DRAFT_467120</name>
</gene>
<name>A0A6A5XCD7_9PLEO</name>
<dbReference type="InterPro" id="IPR004360">
    <property type="entry name" value="Glyas_Fos-R_dOase_dom"/>
</dbReference>
<dbReference type="GO" id="GO:0051213">
    <property type="term" value="F:dioxygenase activity"/>
    <property type="evidence" value="ECO:0007669"/>
    <property type="project" value="UniProtKB-KW"/>
</dbReference>
<keyword evidence="2" id="KW-0223">Dioxygenase</keyword>
<feature type="domain" description="Glyoxalase/fosfomycin resistance/dioxygenase" evidence="1">
    <location>
        <begin position="8"/>
        <end position="125"/>
    </location>
</feature>
<organism evidence="2 3">
    <name type="scientific">Aaosphaeria arxii CBS 175.79</name>
    <dbReference type="NCBI Taxonomy" id="1450172"/>
    <lineage>
        <taxon>Eukaryota</taxon>
        <taxon>Fungi</taxon>
        <taxon>Dikarya</taxon>
        <taxon>Ascomycota</taxon>
        <taxon>Pezizomycotina</taxon>
        <taxon>Dothideomycetes</taxon>
        <taxon>Pleosporomycetidae</taxon>
        <taxon>Pleosporales</taxon>
        <taxon>Pleosporales incertae sedis</taxon>
        <taxon>Aaosphaeria</taxon>
    </lineage>
</organism>
<dbReference type="Proteomes" id="UP000799778">
    <property type="component" value="Unassembled WGS sequence"/>
</dbReference>
<dbReference type="AlphaFoldDB" id="A0A6A5XCD7"/>
<dbReference type="Gene3D" id="3.10.180.10">
    <property type="entry name" value="2,3-Dihydroxybiphenyl 1,2-Dioxygenase, domain 1"/>
    <property type="match status" value="1"/>
</dbReference>
<dbReference type="Pfam" id="PF00903">
    <property type="entry name" value="Glyoxalase"/>
    <property type="match status" value="1"/>
</dbReference>
<accession>A0A6A5XCD7</accession>
<reference evidence="2" key="1">
    <citation type="journal article" date="2020" name="Stud. Mycol.">
        <title>101 Dothideomycetes genomes: a test case for predicting lifestyles and emergence of pathogens.</title>
        <authorList>
            <person name="Haridas S."/>
            <person name="Albert R."/>
            <person name="Binder M."/>
            <person name="Bloem J."/>
            <person name="Labutti K."/>
            <person name="Salamov A."/>
            <person name="Andreopoulos B."/>
            <person name="Baker S."/>
            <person name="Barry K."/>
            <person name="Bills G."/>
            <person name="Bluhm B."/>
            <person name="Cannon C."/>
            <person name="Castanera R."/>
            <person name="Culley D."/>
            <person name="Daum C."/>
            <person name="Ezra D."/>
            <person name="Gonzalez J."/>
            <person name="Henrissat B."/>
            <person name="Kuo A."/>
            <person name="Liang C."/>
            <person name="Lipzen A."/>
            <person name="Lutzoni F."/>
            <person name="Magnuson J."/>
            <person name="Mondo S."/>
            <person name="Nolan M."/>
            <person name="Ohm R."/>
            <person name="Pangilinan J."/>
            <person name="Park H.-J."/>
            <person name="Ramirez L."/>
            <person name="Alfaro M."/>
            <person name="Sun H."/>
            <person name="Tritt A."/>
            <person name="Yoshinaga Y."/>
            <person name="Zwiers L.-H."/>
            <person name="Turgeon B."/>
            <person name="Goodwin S."/>
            <person name="Spatafora J."/>
            <person name="Crous P."/>
            <person name="Grigoriev I."/>
        </authorList>
    </citation>
    <scope>NUCLEOTIDE SEQUENCE</scope>
    <source>
        <strain evidence="2">CBS 175.79</strain>
    </source>
</reference>
<dbReference type="SUPFAM" id="SSF54593">
    <property type="entry name" value="Glyoxalase/Bleomycin resistance protein/Dihydroxybiphenyl dioxygenase"/>
    <property type="match status" value="1"/>
</dbReference>
<dbReference type="OrthoDB" id="10249419at2759"/>
<dbReference type="RefSeq" id="XP_033378825.1">
    <property type="nucleotide sequence ID" value="XM_033532420.1"/>
</dbReference>
<dbReference type="InterPro" id="IPR029068">
    <property type="entry name" value="Glyas_Bleomycin-R_OHBP_Dase"/>
</dbReference>
<keyword evidence="2" id="KW-0560">Oxidoreductase</keyword>
<sequence length="131" mass="14381">MPQRATGLDHVSFHVPPSRYEEVVKWYTAALAPIGYSKQLDFGVACGFGIDKASADFWIGSKEGPEISGLHIAFKATDHETVDKFHAEAIKAGGTCNGKPGIREMYHPNYYGAFVFDPMGNNIEVVDHQAH</sequence>
<dbReference type="CDD" id="cd07262">
    <property type="entry name" value="VOC_like"/>
    <property type="match status" value="1"/>
</dbReference>
<keyword evidence="3" id="KW-1185">Reference proteome</keyword>
<protein>
    <submittedName>
        <fullName evidence="2">Glyoxalase/Bleomycin resistance protein/Dihydroxybiphenyl dioxygenase</fullName>
    </submittedName>
</protein>
<dbReference type="EMBL" id="ML978076">
    <property type="protein sequence ID" value="KAF2010486.1"/>
    <property type="molecule type" value="Genomic_DNA"/>
</dbReference>
<evidence type="ECO:0000313" key="2">
    <source>
        <dbReference type="EMBL" id="KAF2010486.1"/>
    </source>
</evidence>